<feature type="site" description="Could play a key role in the communication between the regulatory and the substrate sites" evidence="9">
    <location>
        <position position="60"/>
    </location>
</feature>
<feature type="binding site" evidence="9">
    <location>
        <begin position="180"/>
        <end position="181"/>
    </location>
    <ligand>
        <name>alpha-D-glucose 1-phosphate</name>
        <dbReference type="ChEBI" id="CHEBI:58601"/>
    </ligand>
</feature>
<comment type="subunit">
    <text evidence="9">Homotetramer.</text>
</comment>
<protein>
    <recommendedName>
        <fullName evidence="9">Glucose-1-phosphate adenylyltransferase</fullName>
        <ecNumber evidence="9">2.7.7.27</ecNumber>
    </recommendedName>
    <alternativeName>
        <fullName evidence="9">ADP-glucose pyrophosphorylase</fullName>
        <shortName evidence="9">ADPGlc PPase</shortName>
    </alternativeName>
    <alternativeName>
        <fullName evidence="9">ADP-glucose synthase</fullName>
    </alternativeName>
</protein>
<dbReference type="InterPro" id="IPR011004">
    <property type="entry name" value="Trimer_LpxA-like_sf"/>
</dbReference>
<dbReference type="SUPFAM" id="SSF53448">
    <property type="entry name" value="Nucleotide-diphospho-sugar transferases"/>
    <property type="match status" value="1"/>
</dbReference>
<evidence type="ECO:0000256" key="5">
    <source>
        <dbReference type="ARBA" id="ARBA00022741"/>
    </source>
</evidence>
<keyword evidence="4 9" id="KW-0548">Nucleotidyltransferase</keyword>
<dbReference type="CDD" id="cd04651">
    <property type="entry name" value="LbH_G1P_AT_C"/>
    <property type="match status" value="1"/>
</dbReference>
<keyword evidence="7 9" id="KW-0320">Glycogen biosynthesis</keyword>
<dbReference type="NCBIfam" id="NF003670">
    <property type="entry name" value="PRK05293.1"/>
    <property type="match status" value="1"/>
</dbReference>
<dbReference type="GO" id="GO:0008878">
    <property type="term" value="F:glucose-1-phosphate adenylyltransferase activity"/>
    <property type="evidence" value="ECO:0007669"/>
    <property type="project" value="UniProtKB-UniRule"/>
</dbReference>
<dbReference type="InterPro" id="IPR056818">
    <property type="entry name" value="GlmU/GlgC-like_hexapep"/>
</dbReference>
<dbReference type="InterPro" id="IPR029044">
    <property type="entry name" value="Nucleotide-diphossugar_trans"/>
</dbReference>
<dbReference type="InterPro" id="IPR005836">
    <property type="entry name" value="ADP_Glu_pyroP_CS"/>
</dbReference>
<gene>
    <name evidence="9" type="primary">glgC</name>
    <name evidence="12" type="ORF">SAMN05446037_10438</name>
</gene>
<dbReference type="HAMAP" id="MF_00624">
    <property type="entry name" value="GlgC"/>
    <property type="match status" value="1"/>
</dbReference>
<dbReference type="NCBIfam" id="TIGR02091">
    <property type="entry name" value="glgC"/>
    <property type="match status" value="1"/>
</dbReference>
<evidence type="ECO:0000256" key="1">
    <source>
        <dbReference type="ARBA" id="ARBA00010443"/>
    </source>
</evidence>
<comment type="catalytic activity">
    <reaction evidence="9">
        <text>alpha-D-glucose 1-phosphate + ATP + H(+) = ADP-alpha-D-glucose + diphosphate</text>
        <dbReference type="Rhea" id="RHEA:12120"/>
        <dbReference type="ChEBI" id="CHEBI:15378"/>
        <dbReference type="ChEBI" id="CHEBI:30616"/>
        <dbReference type="ChEBI" id="CHEBI:33019"/>
        <dbReference type="ChEBI" id="CHEBI:57498"/>
        <dbReference type="ChEBI" id="CHEBI:58601"/>
        <dbReference type="EC" id="2.7.7.27"/>
    </reaction>
</comment>
<dbReference type="Proteomes" id="UP000198304">
    <property type="component" value="Unassembled WGS sequence"/>
</dbReference>
<comment type="similarity">
    <text evidence="1 9">Belongs to the bacterial/plant glucose-1-phosphate adenylyltransferase family.</text>
</comment>
<dbReference type="GO" id="GO:0005978">
    <property type="term" value="P:glycogen biosynthetic process"/>
    <property type="evidence" value="ECO:0007669"/>
    <property type="project" value="UniProtKB-UniRule"/>
</dbReference>
<keyword evidence="6 9" id="KW-0067">ATP-binding</keyword>
<sequence>MEKQQCIAMLLAGGQGSRLGILTQKLAKPAVPFGGKYRIIDFTLSNCSNSGISTVGVLTQYQPLILNSYIGIGSHWSLDKKAGGVTVLPPYVKNNGGEWYKGTADAICQNIEFIDQHDPNYVLVLSGDHIYKMDYSLMLDYHIKKDADATIAVIEVPWEETNRFGIMNTREDNSIKEFQEKPKNPINNLASMGVYIFNWSKLKRYLDADRNDTHSDHDFGKNIIPKMLTAGEKMFAYSFDGYWKDVGTIESLWEANMDLLSDHPTLNLYDRDWKIYSVNPSQPPQYIAPHAKVKRSLISEGCQVYGELENSVLFPGVYIGKGSKVKDSVVMTGVRIDCSVKIFKAIIGEETRIENGSIIGGEGDSQEKITVLGENIQISKKARVHGGTIVDTENCHQWGFCIGKDK</sequence>
<feature type="binding site" evidence="9">
    <location>
        <position position="165"/>
    </location>
    <ligand>
        <name>alpha-D-glucose 1-phosphate</name>
        <dbReference type="ChEBI" id="CHEBI:58601"/>
    </ligand>
</feature>
<dbReference type="SUPFAM" id="SSF51161">
    <property type="entry name" value="Trimeric LpxA-like enzymes"/>
    <property type="match status" value="1"/>
</dbReference>
<evidence type="ECO:0000259" key="10">
    <source>
        <dbReference type="Pfam" id="PF00483"/>
    </source>
</evidence>
<feature type="site" description="Could play a key role in the communication between the regulatory and the substrate sites" evidence="9">
    <location>
        <position position="99"/>
    </location>
</feature>
<dbReference type="Pfam" id="PF00483">
    <property type="entry name" value="NTP_transferase"/>
    <property type="match status" value="1"/>
</dbReference>
<dbReference type="Pfam" id="PF24894">
    <property type="entry name" value="Hexapep_GlmU"/>
    <property type="match status" value="1"/>
</dbReference>
<evidence type="ECO:0000259" key="11">
    <source>
        <dbReference type="Pfam" id="PF24894"/>
    </source>
</evidence>
<evidence type="ECO:0000313" key="12">
    <source>
        <dbReference type="EMBL" id="SNT13275.1"/>
    </source>
</evidence>
<evidence type="ECO:0000256" key="6">
    <source>
        <dbReference type="ARBA" id="ARBA00022840"/>
    </source>
</evidence>
<dbReference type="InterPro" id="IPR011831">
    <property type="entry name" value="ADP-Glc_PPase"/>
</dbReference>
<keyword evidence="8 9" id="KW-0119">Carbohydrate metabolism</keyword>
<dbReference type="Gene3D" id="2.160.10.10">
    <property type="entry name" value="Hexapeptide repeat proteins"/>
    <property type="match status" value="1"/>
</dbReference>
<keyword evidence="2 9" id="KW-0321">Glycogen metabolism</keyword>
<dbReference type="EMBL" id="FZOJ01000043">
    <property type="protein sequence ID" value="SNT13275.1"/>
    <property type="molecule type" value="Genomic_DNA"/>
</dbReference>
<feature type="domain" description="Nucleotidyl transferase" evidence="10">
    <location>
        <begin position="8"/>
        <end position="260"/>
    </location>
</feature>
<dbReference type="PROSITE" id="PS00810">
    <property type="entry name" value="ADP_GLC_PYROPHOSPH_3"/>
    <property type="match status" value="1"/>
</dbReference>
<evidence type="ECO:0000256" key="7">
    <source>
        <dbReference type="ARBA" id="ARBA00023056"/>
    </source>
</evidence>
<reference evidence="13" key="1">
    <citation type="submission" date="2017-06" db="EMBL/GenBank/DDBJ databases">
        <authorList>
            <person name="Varghese N."/>
            <person name="Submissions S."/>
        </authorList>
    </citation>
    <scope>NUCLEOTIDE SEQUENCE [LARGE SCALE GENOMIC DNA]</scope>
    <source>
        <strain evidence="13">SCA</strain>
    </source>
</reference>
<proteinExistence type="inferred from homology"/>
<evidence type="ECO:0000256" key="9">
    <source>
        <dbReference type="HAMAP-Rule" id="MF_00624"/>
    </source>
</evidence>
<dbReference type="CDD" id="cd02508">
    <property type="entry name" value="ADP_Glucose_PP"/>
    <property type="match status" value="1"/>
</dbReference>
<dbReference type="PANTHER" id="PTHR43523">
    <property type="entry name" value="GLUCOSE-1-PHOSPHATE ADENYLYLTRANSFERASE-RELATED"/>
    <property type="match status" value="1"/>
</dbReference>
<dbReference type="UniPathway" id="UPA00164"/>
<dbReference type="PANTHER" id="PTHR43523:SF2">
    <property type="entry name" value="GLUCOSE-1-PHOSPHATE ADENYLYLTRANSFERASE"/>
    <property type="match status" value="1"/>
</dbReference>
<dbReference type="PROSITE" id="PS00808">
    <property type="entry name" value="ADP_GLC_PYROPHOSPH_1"/>
    <property type="match status" value="1"/>
</dbReference>
<dbReference type="InterPro" id="IPR005835">
    <property type="entry name" value="NTP_transferase_dom"/>
</dbReference>
<organism evidence="12 13">
    <name type="scientific">Anaerovirgula multivorans</name>
    <dbReference type="NCBI Taxonomy" id="312168"/>
    <lineage>
        <taxon>Bacteria</taxon>
        <taxon>Bacillati</taxon>
        <taxon>Bacillota</taxon>
        <taxon>Clostridia</taxon>
        <taxon>Peptostreptococcales</taxon>
        <taxon>Natronincolaceae</taxon>
        <taxon>Anaerovirgula</taxon>
    </lineage>
</organism>
<feature type="domain" description="Glucose-1-phosphate adenylyltransferase/Bifunctional protein GlmU-like C-terminal hexapeptide" evidence="11">
    <location>
        <begin position="291"/>
        <end position="364"/>
    </location>
</feature>
<evidence type="ECO:0000256" key="3">
    <source>
        <dbReference type="ARBA" id="ARBA00022679"/>
    </source>
</evidence>
<evidence type="ECO:0000256" key="2">
    <source>
        <dbReference type="ARBA" id="ARBA00022600"/>
    </source>
</evidence>
<dbReference type="RefSeq" id="WP_089285244.1">
    <property type="nucleotide sequence ID" value="NZ_FZOJ01000043.1"/>
</dbReference>
<dbReference type="Gene3D" id="3.90.550.10">
    <property type="entry name" value="Spore Coat Polysaccharide Biosynthesis Protein SpsA, Chain A"/>
    <property type="match status" value="1"/>
</dbReference>
<name>A0A239K544_9FIRM</name>
<evidence type="ECO:0000256" key="8">
    <source>
        <dbReference type="ARBA" id="ARBA00023277"/>
    </source>
</evidence>
<dbReference type="OrthoDB" id="9801810at2"/>
<dbReference type="EC" id="2.7.7.27" evidence="9"/>
<dbReference type="GO" id="GO:0005524">
    <property type="term" value="F:ATP binding"/>
    <property type="evidence" value="ECO:0007669"/>
    <property type="project" value="UniProtKB-KW"/>
</dbReference>
<evidence type="ECO:0000313" key="13">
    <source>
        <dbReference type="Proteomes" id="UP000198304"/>
    </source>
</evidence>
<feature type="binding site" evidence="9">
    <location>
        <position position="191"/>
    </location>
    <ligand>
        <name>alpha-D-glucose 1-phosphate</name>
        <dbReference type="ChEBI" id="CHEBI:58601"/>
    </ligand>
</feature>
<keyword evidence="3 9" id="KW-0808">Transferase</keyword>
<comment type="function">
    <text evidence="9">Involved in the biosynthesis of ADP-glucose, a building block required for the elongation reactions to produce glycogen. Catalyzes the reaction between ATP and alpha-D-glucose 1-phosphate (G1P) to produce pyrophosphate and ADP-Glc.</text>
</comment>
<dbReference type="PROSITE" id="PS00809">
    <property type="entry name" value="ADP_GLC_PYROPHOSPH_2"/>
    <property type="match status" value="1"/>
</dbReference>
<accession>A0A239K544</accession>
<feature type="binding site" evidence="9">
    <location>
        <position position="100"/>
    </location>
    <ligand>
        <name>alpha-D-glucose 1-phosphate</name>
        <dbReference type="ChEBI" id="CHEBI:58601"/>
    </ligand>
</feature>
<comment type="pathway">
    <text evidence="9">Glycan biosynthesis; glycogen biosynthesis.</text>
</comment>
<dbReference type="AlphaFoldDB" id="A0A239K544"/>
<keyword evidence="5 9" id="KW-0547">Nucleotide-binding</keyword>
<evidence type="ECO:0000256" key="4">
    <source>
        <dbReference type="ARBA" id="ARBA00022695"/>
    </source>
</evidence>
<keyword evidence="13" id="KW-1185">Reference proteome</keyword>
<dbReference type="InterPro" id="IPR023049">
    <property type="entry name" value="GlgC_bac"/>
</dbReference>